<feature type="transmembrane region" description="Helical" evidence="1">
    <location>
        <begin position="311"/>
        <end position="327"/>
    </location>
</feature>
<reference evidence="4 5" key="1">
    <citation type="submission" date="2020-02" db="EMBL/GenBank/DDBJ databases">
        <title>Characterization of phylogenetic diversity of novel bifidobacterial species isolated in Czech ZOOs.</title>
        <authorList>
            <person name="Lugli G.A."/>
            <person name="Vera N.B."/>
            <person name="Ventura M."/>
        </authorList>
    </citation>
    <scope>NUCLEOTIDE SEQUENCE [LARGE SCALE GENOMIC DNA]</scope>
    <source>
        <strain evidence="4 5">DSM 109958</strain>
    </source>
</reference>
<feature type="transmembrane region" description="Helical" evidence="1">
    <location>
        <begin position="339"/>
        <end position="358"/>
    </location>
</feature>
<feature type="transmembrane region" description="Helical" evidence="1">
    <location>
        <begin position="237"/>
        <end position="257"/>
    </location>
</feature>
<feature type="transmembrane region" description="Helical" evidence="1">
    <location>
        <begin position="415"/>
        <end position="433"/>
    </location>
</feature>
<dbReference type="Pfam" id="PF24672">
    <property type="entry name" value="DUF7654"/>
    <property type="match status" value="1"/>
</dbReference>
<feature type="domain" description="DUF7657" evidence="3">
    <location>
        <begin position="94"/>
        <end position="493"/>
    </location>
</feature>
<feature type="transmembrane region" description="Helical" evidence="1">
    <location>
        <begin position="209"/>
        <end position="230"/>
    </location>
</feature>
<evidence type="ECO:0000259" key="2">
    <source>
        <dbReference type="Pfam" id="PF24672"/>
    </source>
</evidence>
<dbReference type="RefSeq" id="WP_169275914.1">
    <property type="nucleotide sequence ID" value="NZ_JAAIIH010000011.1"/>
</dbReference>
<evidence type="ECO:0000256" key="1">
    <source>
        <dbReference type="SAM" id="Phobius"/>
    </source>
</evidence>
<sequence>MIGKHAHMTLRMVDACRSLAMAVAVTAFLALYRVLPQTFDDSGLFSLRAFAAASVGLLSTVKGATVTLVIAVAVFSAVLICLTYPKRSGAFVYRYRFWIAALVVAVGTCCSFSGSSIGAWGQSLPGDYTPGIVMGTPRGSRTDEWALYTPMAIAQFLDPQGRFPYFGEVFRGVPTDMFVVYGQPVWDIAMVFRPFQWGYLLFGLDHGLAFFWCARLVALFMATFEFGMMLTNGGKRLSVALAALVAWAPVVQWWFAINAFVEMIVFSEVVILCFRAMFLTDSLRRKILLAVPLVLCSGGFALTLYPAWEIPMAWLTVALLTGVLIRDRRMLAFRARKDVPVLVCAGIVLCAGLLHVVFTSRDAISAMMNTAYPGKRIGTGGDVTLDVFRYPISLFLPYMGNGAQLSTTLQEVGTSFFDFFPLGLLMAAWLLFGRRVRDELLIALTLITVLLGVYCFVGFPSWLAKATLMSYSSGGRTIVVFALANLLLLFRALTLWSAPGDGRERAWRVVVAVALAVGVALCVRHVEPRYLGWLKTLLIVMVLAAAMIVMLLRRDRLIVAACVCIAVVCGVAVNPVQRGTAVATDNPVVAQVRRIVEQDPSARWFSAVGWQSNVTTLAGAKTINATNTYPNPDLWAVLDPDGSDNEVWNRYAHLHATVTSEDSSFQLLNPDMIQLNVDVADLMKLDVGYVLTNDDGSASALESSGKYAIIDNVEGYRIYKVQ</sequence>
<dbReference type="Pfam" id="PF24677">
    <property type="entry name" value="DUF7657"/>
    <property type="match status" value="1"/>
</dbReference>
<evidence type="ECO:0000259" key="3">
    <source>
        <dbReference type="Pfam" id="PF24677"/>
    </source>
</evidence>
<gene>
    <name evidence="4" type="ORF">G1C96_1403</name>
</gene>
<organism evidence="4 5">
    <name type="scientific">Bifidobacterium moraviense</name>
    <dbReference type="NCBI Taxonomy" id="2675323"/>
    <lineage>
        <taxon>Bacteria</taxon>
        <taxon>Bacillati</taxon>
        <taxon>Actinomycetota</taxon>
        <taxon>Actinomycetes</taxon>
        <taxon>Bifidobacteriales</taxon>
        <taxon>Bifidobacteriaceae</taxon>
        <taxon>Bifidobacterium</taxon>
    </lineage>
</organism>
<keyword evidence="1" id="KW-0812">Transmembrane</keyword>
<protein>
    <submittedName>
        <fullName evidence="4">Uncharacterized protein</fullName>
    </submittedName>
</protein>
<keyword evidence="5" id="KW-1185">Reference proteome</keyword>
<name>A0A7Y0F2H8_9BIFI</name>
<feature type="domain" description="DUF7654" evidence="2">
    <location>
        <begin position="584"/>
        <end position="721"/>
    </location>
</feature>
<evidence type="ECO:0000313" key="5">
    <source>
        <dbReference type="Proteomes" id="UP000588277"/>
    </source>
</evidence>
<feature type="transmembrane region" description="Helical" evidence="1">
    <location>
        <begin position="506"/>
        <end position="526"/>
    </location>
</feature>
<keyword evidence="1" id="KW-1133">Transmembrane helix</keyword>
<feature type="transmembrane region" description="Helical" evidence="1">
    <location>
        <begin position="263"/>
        <end position="280"/>
    </location>
</feature>
<comment type="caution">
    <text evidence="4">The sequence shown here is derived from an EMBL/GenBank/DDBJ whole genome shotgun (WGS) entry which is preliminary data.</text>
</comment>
<evidence type="ECO:0000313" key="4">
    <source>
        <dbReference type="EMBL" id="NMN00824.1"/>
    </source>
</evidence>
<feature type="transmembrane region" description="Helical" evidence="1">
    <location>
        <begin position="64"/>
        <end position="85"/>
    </location>
</feature>
<feature type="transmembrane region" description="Helical" evidence="1">
    <location>
        <begin position="532"/>
        <end position="552"/>
    </location>
</feature>
<feature type="transmembrane region" description="Helical" evidence="1">
    <location>
        <begin position="440"/>
        <end position="463"/>
    </location>
</feature>
<accession>A0A7Y0F2H8</accession>
<feature type="transmembrane region" description="Helical" evidence="1">
    <location>
        <begin position="287"/>
        <end position="305"/>
    </location>
</feature>
<feature type="transmembrane region" description="Helical" evidence="1">
    <location>
        <begin position="97"/>
        <end position="120"/>
    </location>
</feature>
<dbReference type="Proteomes" id="UP000588277">
    <property type="component" value="Unassembled WGS sequence"/>
</dbReference>
<dbReference type="EMBL" id="JAAIIH010000011">
    <property type="protein sequence ID" value="NMN00824.1"/>
    <property type="molecule type" value="Genomic_DNA"/>
</dbReference>
<dbReference type="InterPro" id="IPR056074">
    <property type="entry name" value="DUF7657"/>
</dbReference>
<dbReference type="AlphaFoldDB" id="A0A7Y0F2H8"/>
<proteinExistence type="predicted"/>
<feature type="transmembrane region" description="Helical" evidence="1">
    <location>
        <begin position="475"/>
        <end position="494"/>
    </location>
</feature>
<feature type="transmembrane region" description="Helical" evidence="1">
    <location>
        <begin position="557"/>
        <end position="576"/>
    </location>
</feature>
<keyword evidence="1" id="KW-0472">Membrane</keyword>
<dbReference type="InterPro" id="IPR056071">
    <property type="entry name" value="DUF7654"/>
</dbReference>